<evidence type="ECO:0000256" key="3">
    <source>
        <dbReference type="SAM" id="MobiDB-lite"/>
    </source>
</evidence>
<dbReference type="PANTHER" id="PTHR11360:SF8">
    <property type="entry name" value="BCDNA.LD28120-RELATED"/>
    <property type="match status" value="1"/>
</dbReference>
<comment type="subcellular location">
    <subcellularLocation>
        <location evidence="1">Membrane</location>
        <topology evidence="1">Multi-pass membrane protein</topology>
    </subcellularLocation>
</comment>
<dbReference type="RefSeq" id="XP_025831350.1">
    <property type="nucleotide sequence ID" value="XM_025975565.1"/>
</dbReference>
<evidence type="ECO:0000313" key="9">
    <source>
        <dbReference type="RefSeq" id="XP_025831350.1"/>
    </source>
</evidence>
<dbReference type="Gene3D" id="1.20.1250.20">
    <property type="entry name" value="MFS general substrate transporter like domains"/>
    <property type="match status" value="2"/>
</dbReference>
<feature type="transmembrane region" description="Helical" evidence="4">
    <location>
        <begin position="165"/>
        <end position="184"/>
    </location>
</feature>
<dbReference type="OrthoDB" id="410267at2759"/>
<sequence>MATLQHKKVYEETTTTIRPKRRRVRVGDPDFAPPDGGWGWLVCFACGFSNLCTFPMFQQFGLLFREKLNILGFSNTQITTIINMNSAFNSCSGLLNGPLFKFFSYRQIAFSGATLVAVSLFLVRWCRSFPTYIIFYAILYGTGIGVTQSANAVALNTYFKNKRRIATGLSWTTTGLGPIVWPYIITALMNVCGMEGTLLIFAAFAGHAIVCSLLLQPVHWHTKFREEPTESEKPLLEPIEEITTNNEVKKLKKNRSLLSAKYLRNEDDPNKPGYEITEPGTPCMVRSNDGWYSRSSSLVGSRTSLSSAKASKPGSKKTSGQNSIAVSRASYSNLADARSKRNSSVNLAENKERRRKTSQPRPKIEESLAEDSPLEKAPQDLKEEEKQLITQQVQQTGAYPNEKDVLKTAAKRLQEYKQNEEERVNEEQDKHTNGTVEIKMTQEPEPEKLTILDKIVIFFDLGLLKDPIYLTLMLGITIANFAEINFSILTPFVLEEFNFQQYQTATFMSLLGATDILVRFFVPFIADKIGWDNKTFFLVGVLSMAFGRIILVHTRTFYVSLFVAALIGCGKGLRTVFMALVIPSHVPLERLPAASGLQLATAGLLFLFVGPIIGWVRDLVKNYVITLHLLNIMTYTTAIAWSIEMWYSSRKNKANNDAESIKK</sequence>
<feature type="compositionally biased region" description="Basic and acidic residues" evidence="3">
    <location>
        <begin position="373"/>
        <end position="387"/>
    </location>
</feature>
<feature type="transmembrane region" description="Helical" evidence="4">
    <location>
        <begin position="38"/>
        <end position="57"/>
    </location>
</feature>
<dbReference type="Proteomes" id="UP000192223">
    <property type="component" value="Unplaced"/>
</dbReference>
<proteinExistence type="predicted"/>
<dbReference type="GO" id="GO:0008028">
    <property type="term" value="F:monocarboxylic acid transmembrane transporter activity"/>
    <property type="evidence" value="ECO:0007669"/>
    <property type="project" value="TreeGrafter"/>
</dbReference>
<keyword evidence="6" id="KW-1185">Reference proteome</keyword>
<dbReference type="RefSeq" id="XP_018326391.1">
    <property type="nucleotide sequence ID" value="XM_018470889.1"/>
</dbReference>
<dbReference type="SUPFAM" id="SSF103473">
    <property type="entry name" value="MFS general substrate transporter"/>
    <property type="match status" value="1"/>
</dbReference>
<feature type="transmembrane region" description="Helical" evidence="4">
    <location>
        <begin position="108"/>
        <end position="125"/>
    </location>
</feature>
<feature type="coiled-coil region" evidence="2">
    <location>
        <begin position="403"/>
        <end position="430"/>
    </location>
</feature>
<evidence type="ECO:0000313" key="8">
    <source>
        <dbReference type="RefSeq" id="XP_018326392.1"/>
    </source>
</evidence>
<reference evidence="7 8" key="1">
    <citation type="submission" date="2025-04" db="UniProtKB">
        <authorList>
            <consortium name="RefSeq"/>
        </authorList>
    </citation>
    <scope>IDENTIFICATION</scope>
    <source>
        <tissue evidence="7 8">Entire body</tissue>
    </source>
</reference>
<dbReference type="AlphaFoldDB" id="A0A1W4WR55"/>
<keyword evidence="4" id="KW-1133">Transmembrane helix</keyword>
<accession>A0A1W4WR55</accession>
<feature type="transmembrane region" description="Helical" evidence="4">
    <location>
        <begin position="534"/>
        <end position="551"/>
    </location>
</feature>
<dbReference type="FunFam" id="1.20.1250.20:FF:000383">
    <property type="entry name" value="Blast:Monocarboxylate transporter 13"/>
    <property type="match status" value="1"/>
</dbReference>
<dbReference type="InterPro" id="IPR020846">
    <property type="entry name" value="MFS_dom"/>
</dbReference>
<keyword evidence="2" id="KW-0175">Coiled coil</keyword>
<feature type="region of interest" description="Disordered" evidence="3">
    <location>
        <begin position="302"/>
        <end position="400"/>
    </location>
</feature>
<feature type="transmembrane region" description="Helical" evidence="4">
    <location>
        <begin position="468"/>
        <end position="490"/>
    </location>
</feature>
<feature type="compositionally biased region" description="Low complexity" evidence="3">
    <location>
        <begin position="302"/>
        <end position="320"/>
    </location>
</feature>
<evidence type="ECO:0000256" key="2">
    <source>
        <dbReference type="SAM" id="Coils"/>
    </source>
</evidence>
<feature type="transmembrane region" description="Helical" evidence="4">
    <location>
        <begin position="502"/>
        <end position="522"/>
    </location>
</feature>
<feature type="transmembrane region" description="Helical" evidence="4">
    <location>
        <begin position="622"/>
        <end position="643"/>
    </location>
</feature>
<dbReference type="InterPro" id="IPR011701">
    <property type="entry name" value="MFS"/>
</dbReference>
<feature type="compositionally biased region" description="Polar residues" evidence="3">
    <location>
        <begin position="388"/>
        <end position="398"/>
    </location>
</feature>
<feature type="transmembrane region" description="Helical" evidence="4">
    <location>
        <begin position="594"/>
        <end position="616"/>
    </location>
</feature>
<organism evidence="6 7">
    <name type="scientific">Agrilus planipennis</name>
    <name type="common">Emerald ash borer</name>
    <name type="synonym">Agrilus marcopoli</name>
    <dbReference type="NCBI Taxonomy" id="224129"/>
    <lineage>
        <taxon>Eukaryota</taxon>
        <taxon>Metazoa</taxon>
        <taxon>Ecdysozoa</taxon>
        <taxon>Arthropoda</taxon>
        <taxon>Hexapoda</taxon>
        <taxon>Insecta</taxon>
        <taxon>Pterygota</taxon>
        <taxon>Neoptera</taxon>
        <taxon>Endopterygota</taxon>
        <taxon>Coleoptera</taxon>
        <taxon>Polyphaga</taxon>
        <taxon>Elateriformia</taxon>
        <taxon>Buprestoidea</taxon>
        <taxon>Buprestidae</taxon>
        <taxon>Agrilinae</taxon>
        <taxon>Agrilus</taxon>
    </lineage>
</organism>
<dbReference type="RefSeq" id="XP_018326392.1">
    <property type="nucleotide sequence ID" value="XM_018470890.1"/>
</dbReference>
<evidence type="ECO:0000313" key="6">
    <source>
        <dbReference type="Proteomes" id="UP000192223"/>
    </source>
</evidence>
<protein>
    <submittedName>
        <fullName evidence="7 8">Uncharacterized protein LOC108737790</fullName>
    </submittedName>
</protein>
<dbReference type="Pfam" id="PF07690">
    <property type="entry name" value="MFS_1"/>
    <property type="match status" value="2"/>
</dbReference>
<feature type="domain" description="Major facilitator superfamily (MFS) profile" evidence="5">
    <location>
        <begin position="468"/>
        <end position="663"/>
    </location>
</feature>
<dbReference type="PANTHER" id="PTHR11360">
    <property type="entry name" value="MONOCARBOXYLATE TRANSPORTER"/>
    <property type="match status" value="1"/>
</dbReference>
<dbReference type="PROSITE" id="PS50850">
    <property type="entry name" value="MFS"/>
    <property type="match status" value="1"/>
</dbReference>
<name>A0A1W4WR55_AGRPL</name>
<feature type="transmembrane region" description="Helical" evidence="4">
    <location>
        <begin position="557"/>
        <end position="582"/>
    </location>
</feature>
<dbReference type="GO" id="GO:0016020">
    <property type="term" value="C:membrane"/>
    <property type="evidence" value="ECO:0007669"/>
    <property type="project" value="UniProtKB-SubCell"/>
</dbReference>
<feature type="compositionally biased region" description="Polar residues" evidence="3">
    <location>
        <begin position="321"/>
        <end position="333"/>
    </location>
</feature>
<dbReference type="GeneID" id="108737790"/>
<keyword evidence="4" id="KW-0812">Transmembrane</keyword>
<dbReference type="KEGG" id="apln:108737790"/>
<dbReference type="InterPro" id="IPR050327">
    <property type="entry name" value="Proton-linked_MCT"/>
</dbReference>
<keyword evidence="4" id="KW-0472">Membrane</keyword>
<evidence type="ECO:0000259" key="5">
    <source>
        <dbReference type="PROSITE" id="PS50850"/>
    </source>
</evidence>
<gene>
    <name evidence="7 8 9" type="primary">LOC108737790</name>
</gene>
<evidence type="ECO:0000313" key="7">
    <source>
        <dbReference type="RefSeq" id="XP_018326391.1"/>
    </source>
</evidence>
<evidence type="ECO:0000256" key="1">
    <source>
        <dbReference type="ARBA" id="ARBA00004141"/>
    </source>
</evidence>
<feature type="transmembrane region" description="Helical" evidence="4">
    <location>
        <begin position="196"/>
        <end position="215"/>
    </location>
</feature>
<feature type="transmembrane region" description="Helical" evidence="4">
    <location>
        <begin position="131"/>
        <end position="153"/>
    </location>
</feature>
<evidence type="ECO:0000256" key="4">
    <source>
        <dbReference type="SAM" id="Phobius"/>
    </source>
</evidence>
<dbReference type="InterPro" id="IPR036259">
    <property type="entry name" value="MFS_trans_sf"/>
</dbReference>